<accession>A0A6N3F8E1</accession>
<proteinExistence type="predicted"/>
<evidence type="ECO:0008006" key="2">
    <source>
        <dbReference type="Google" id="ProtNLM"/>
    </source>
</evidence>
<protein>
    <recommendedName>
        <fullName evidence="2">DUF2491 family protein</fullName>
    </recommendedName>
</protein>
<dbReference type="OrthoDB" id="6148994at2"/>
<dbReference type="RefSeq" id="WP_044181324.1">
    <property type="nucleotide sequence ID" value="NZ_CABKSF010000003.1"/>
</dbReference>
<organism evidence="1">
    <name type="scientific">Phytobacter massiliensis</name>
    <dbReference type="NCBI Taxonomy" id="1485952"/>
    <lineage>
        <taxon>Bacteria</taxon>
        <taxon>Pseudomonadati</taxon>
        <taxon>Pseudomonadota</taxon>
        <taxon>Gammaproteobacteria</taxon>
        <taxon>Enterobacterales</taxon>
        <taxon>Enterobacteriaceae</taxon>
        <taxon>Phytobacter</taxon>
    </lineage>
</organism>
<gene>
    <name evidence="1" type="ORF">EMLFYP7_02537</name>
</gene>
<dbReference type="AlphaFoldDB" id="A0A6N3F8E1"/>
<dbReference type="Pfam" id="PF10679">
    <property type="entry name" value="DUF2491"/>
    <property type="match status" value="1"/>
</dbReference>
<sequence length="219" mass="24448">MLGLFKNLFGKPAQPGPARGPLGLHVNAGFTLDVMMFRLCADQLLVELPGEEYTIGACGTFDLGAGCTLYRYYTTGDEFLQISTSGGQGAENIDDIKLFVYEDSDGISGQKAWLERISAKSMGARRLQWADHCWQRVFNEEEAGNIEPIYTLEKVENPAGARWEIHNFMMAYQREAADGLYEYLLLNGEETFNDRNQPEWLFSRALGVDIPLTSLSVIG</sequence>
<reference evidence="1" key="1">
    <citation type="submission" date="2019-11" db="EMBL/GenBank/DDBJ databases">
        <authorList>
            <person name="Feng L."/>
        </authorList>
    </citation>
    <scope>NUCLEOTIDE SEQUENCE</scope>
    <source>
        <strain evidence="1">EMassiliensisLFYP7</strain>
    </source>
</reference>
<dbReference type="EMBL" id="CACRTZ010000029">
    <property type="protein sequence ID" value="VYU48196.1"/>
    <property type="molecule type" value="Genomic_DNA"/>
</dbReference>
<name>A0A6N3F8E1_9ENTR</name>
<evidence type="ECO:0000313" key="1">
    <source>
        <dbReference type="EMBL" id="VYU48196.1"/>
    </source>
</evidence>
<dbReference type="InterPro" id="IPR019621">
    <property type="entry name" value="DUF2491"/>
</dbReference>